<feature type="compositionally biased region" description="Basic and acidic residues" evidence="3">
    <location>
        <begin position="177"/>
        <end position="188"/>
    </location>
</feature>
<keyword evidence="2" id="KW-0539">Nucleus</keyword>
<feature type="compositionally biased region" description="Basic and acidic residues" evidence="3">
    <location>
        <begin position="207"/>
        <end position="219"/>
    </location>
</feature>
<dbReference type="PANTHER" id="PTHR12214">
    <property type="entry name" value="GC-RICH SEQUENCE DNA-BINDING FACTOR"/>
    <property type="match status" value="1"/>
</dbReference>
<sequence>MFRKPKNRNIRQRQRDLSDDEVNDGGGGNEEVKIKVEVKEEPQNVEEEEDEAPIIFSKPPKKPPAMLSFNEDEGVDVEEFKIKKPSHKKRAEKLAKRQKELEEREKEQKRAEKYKIDEEIGIVVKNSIKVTTQEVNHETVEDDPVIVAAIEQDLELRTKFGGFDGIPDAKAVYEAKKRREQMRRDGTKSKLQNNDNGFIPLSTNTTKLEKVAHSRLVREDENDMSDEDGENAQQFYSSKSLLISEEERRRKEQEEFLQIEGDDSDEDIGNDDEETAAANAEAKRRAQESDDEFAEWEKHQIRKAVSTQKVRQMRQENYAINNEAPPETVEDGEEDMDIEIIDEPIGLKGGNVPSCSQTSLTEIMEKLRKRVQDKQEFIDSQKSELQRKEANVAENITLISGIEADYPILREKYRLYQEMRIFTKDLLDCINEKIDTINSVENQIFTMWKNRSEKIMKRRRADIQDQYQRCYAAAFGRAYQPSADVIQRETNCNGRRSSRRNQREKAGIQDRHHDGLSSDEEEPESQKFEYQRTIGKLAFII</sequence>
<dbReference type="GO" id="GO:0003677">
    <property type="term" value="F:DNA binding"/>
    <property type="evidence" value="ECO:0007669"/>
    <property type="project" value="InterPro"/>
</dbReference>
<feature type="region of interest" description="Disordered" evidence="3">
    <location>
        <begin position="86"/>
        <end position="111"/>
    </location>
</feature>
<comment type="subcellular location">
    <subcellularLocation>
        <location evidence="1">Nucleus</location>
    </subcellularLocation>
</comment>
<evidence type="ECO:0000256" key="3">
    <source>
        <dbReference type="SAM" id="MobiDB-lite"/>
    </source>
</evidence>
<dbReference type="Proteomes" id="UP000887578">
    <property type="component" value="Unplaced"/>
</dbReference>
<dbReference type="Pfam" id="PF15458">
    <property type="entry name" value="NTR2"/>
    <property type="match status" value="1"/>
</dbReference>
<feature type="region of interest" description="Disordered" evidence="3">
    <location>
        <begin position="490"/>
        <end position="528"/>
    </location>
</feature>
<dbReference type="InterPro" id="IPR028211">
    <property type="entry name" value="Ntr2"/>
</dbReference>
<dbReference type="GO" id="GO:0000390">
    <property type="term" value="P:spliceosomal complex disassembly"/>
    <property type="evidence" value="ECO:0007669"/>
    <property type="project" value="InterPro"/>
</dbReference>
<dbReference type="GO" id="GO:0071008">
    <property type="term" value="C:U2-type post-mRNA release spliceosomal complex"/>
    <property type="evidence" value="ECO:0007669"/>
    <property type="project" value="InterPro"/>
</dbReference>
<organism evidence="4 5">
    <name type="scientific">Panagrolaimus davidi</name>
    <dbReference type="NCBI Taxonomy" id="227884"/>
    <lineage>
        <taxon>Eukaryota</taxon>
        <taxon>Metazoa</taxon>
        <taxon>Ecdysozoa</taxon>
        <taxon>Nematoda</taxon>
        <taxon>Chromadorea</taxon>
        <taxon>Rhabditida</taxon>
        <taxon>Tylenchina</taxon>
        <taxon>Panagrolaimomorpha</taxon>
        <taxon>Panagrolaimoidea</taxon>
        <taxon>Panagrolaimidae</taxon>
        <taxon>Panagrolaimus</taxon>
    </lineage>
</organism>
<name>A0A914RCG7_9BILA</name>
<feature type="compositionally biased region" description="Basic and acidic residues" evidence="3">
    <location>
        <begin position="92"/>
        <end position="111"/>
    </location>
</feature>
<dbReference type="PANTHER" id="PTHR12214:SF0">
    <property type="entry name" value="LD29489P"/>
    <property type="match status" value="1"/>
</dbReference>
<feature type="compositionally biased region" description="Polar residues" evidence="3">
    <location>
        <begin position="231"/>
        <end position="241"/>
    </location>
</feature>
<dbReference type="WBParaSite" id="PDA_v2.g9329.t1">
    <property type="protein sequence ID" value="PDA_v2.g9329.t1"/>
    <property type="gene ID" value="PDA_v2.g9329"/>
</dbReference>
<feature type="compositionally biased region" description="Basic and acidic residues" evidence="3">
    <location>
        <begin position="501"/>
        <end position="516"/>
    </location>
</feature>
<feature type="compositionally biased region" description="Acidic residues" evidence="3">
    <location>
        <begin position="220"/>
        <end position="230"/>
    </location>
</feature>
<evidence type="ECO:0000256" key="1">
    <source>
        <dbReference type="ARBA" id="ARBA00004123"/>
    </source>
</evidence>
<feature type="compositionally biased region" description="Polar residues" evidence="3">
    <location>
        <begin position="189"/>
        <end position="206"/>
    </location>
</feature>
<keyword evidence="4" id="KW-1185">Reference proteome</keyword>
<protein>
    <submittedName>
        <fullName evidence="5">Uncharacterized protein</fullName>
    </submittedName>
</protein>
<feature type="compositionally biased region" description="Basic residues" evidence="3">
    <location>
        <begin position="1"/>
        <end position="12"/>
    </location>
</feature>
<evidence type="ECO:0000256" key="2">
    <source>
        <dbReference type="ARBA" id="ARBA00023242"/>
    </source>
</evidence>
<accession>A0A914RCG7</accession>
<feature type="compositionally biased region" description="Basic and acidic residues" evidence="3">
    <location>
        <begin position="30"/>
        <end position="42"/>
    </location>
</feature>
<feature type="compositionally biased region" description="Basic and acidic residues" evidence="3">
    <location>
        <begin position="245"/>
        <end position="254"/>
    </location>
</feature>
<feature type="region of interest" description="Disordered" evidence="3">
    <location>
        <begin position="1"/>
        <end position="68"/>
    </location>
</feature>
<dbReference type="AlphaFoldDB" id="A0A914RCG7"/>
<evidence type="ECO:0000313" key="4">
    <source>
        <dbReference type="Proteomes" id="UP000887578"/>
    </source>
</evidence>
<dbReference type="InterPro" id="IPR012890">
    <property type="entry name" value="GCFC2-like"/>
</dbReference>
<feature type="compositionally biased region" description="Acidic residues" evidence="3">
    <location>
        <begin position="43"/>
        <end position="52"/>
    </location>
</feature>
<proteinExistence type="predicted"/>
<evidence type="ECO:0000313" key="5">
    <source>
        <dbReference type="WBParaSite" id="PDA_v2.g9329.t1"/>
    </source>
</evidence>
<feature type="compositionally biased region" description="Acidic residues" evidence="3">
    <location>
        <begin position="255"/>
        <end position="275"/>
    </location>
</feature>
<reference evidence="5" key="1">
    <citation type="submission" date="2022-11" db="UniProtKB">
        <authorList>
            <consortium name="WormBaseParasite"/>
        </authorList>
    </citation>
    <scope>IDENTIFICATION</scope>
</reference>
<feature type="region of interest" description="Disordered" evidence="3">
    <location>
        <begin position="177"/>
        <end position="300"/>
    </location>
</feature>